<feature type="compositionally biased region" description="Polar residues" evidence="1">
    <location>
        <begin position="582"/>
        <end position="602"/>
    </location>
</feature>
<accession>A0ABR5SFV2</accession>
<sequence length="616" mass="68186">MKATAQTLKQGLSTYVTHCWSQARAAKEPIEAQMMRSLRQRAGKYDPDKIGAIRRVGGSLIYMLLSGARCRDAEAWLKDILVQPDHIPWDLEPTPMPELPAKEGTPQLTGAQLKDKAHAAAELMKEKINDQFSEGGWYTAIEEFLHDVVTYKAGFIKGPVLRIEKVRRRIFDGTTWTNVIDNRLVPEYERRSPFYIYPSPSSSGIDDGYLIDRLTLTTSQMSALAGVPGFDYEAIMAVLHDHREGILQKKTSSSGGDGLTQTGHNPFTGGKDDKIEVLEFWGDIDGGQILSWANEPDTPLIEDFFGTPTIDPAVVYHVCVWLCGDRVLKVMPNPDPMGLKPFSKVSFEEIPGVFWGTGLCEMIEDVQTACNAIARAIINNVAIASGPQLERNVDKVIPGESKEMWPWKVWDVTDAQMSGAQALRFYSPPMVVDKLMAVYEFFLKRAEEQTGIPTYTGGSMKDVAANGTASGFSMLISQAARGIKNVVRNIDSKVIATSVERQYYFNLDHDKGIDDVPDLKIIAKGTSSLIAKEQQAIRRSEFLRATNNPVDMEIIGKDGRRQMLREAARALELDVNKVIPEQTSPEIHNSANVEAQPVQSVNPAGDTAAGSDFKLF</sequence>
<proteinExistence type="predicted"/>
<dbReference type="Pfam" id="PF23899">
    <property type="entry name" value="SU10_portal"/>
    <property type="match status" value="1"/>
</dbReference>
<dbReference type="InterPro" id="IPR056909">
    <property type="entry name" value="SU10_portal"/>
</dbReference>
<name>A0ABR5SFV2_9BACT</name>
<dbReference type="EMBL" id="LNQR01000054">
    <property type="protein sequence ID" value="KWT86921.1"/>
    <property type="molecule type" value="Genomic_DNA"/>
</dbReference>
<feature type="region of interest" description="Disordered" evidence="1">
    <location>
        <begin position="582"/>
        <end position="616"/>
    </location>
</feature>
<organism evidence="2 3">
    <name type="scientific">Candidatus Magnetominusculus xianensis</name>
    <dbReference type="NCBI Taxonomy" id="1748249"/>
    <lineage>
        <taxon>Bacteria</taxon>
        <taxon>Pseudomonadati</taxon>
        <taxon>Nitrospirota</taxon>
        <taxon>Nitrospiria</taxon>
        <taxon>Nitrospirales</taxon>
        <taxon>Nitrospiraceae</taxon>
        <taxon>Candidatus Magnetominusculus</taxon>
    </lineage>
</organism>
<feature type="region of interest" description="Disordered" evidence="1">
    <location>
        <begin position="249"/>
        <end position="268"/>
    </location>
</feature>
<keyword evidence="3" id="KW-1185">Reference proteome</keyword>
<evidence type="ECO:0000313" key="2">
    <source>
        <dbReference type="EMBL" id="KWT86921.1"/>
    </source>
</evidence>
<dbReference type="RefSeq" id="WP_085052019.1">
    <property type="nucleotide sequence ID" value="NZ_LNQR01000054.1"/>
</dbReference>
<dbReference type="Proteomes" id="UP000060487">
    <property type="component" value="Unassembled WGS sequence"/>
</dbReference>
<protein>
    <submittedName>
        <fullName evidence="2">Uncharacterized protein</fullName>
    </submittedName>
</protein>
<gene>
    <name evidence="2" type="ORF">ASN18_1393</name>
</gene>
<evidence type="ECO:0000256" key="1">
    <source>
        <dbReference type="SAM" id="MobiDB-lite"/>
    </source>
</evidence>
<reference evidence="2 3" key="1">
    <citation type="submission" date="2015-11" db="EMBL/GenBank/DDBJ databases">
        <authorList>
            <person name="Lin W."/>
        </authorList>
    </citation>
    <scope>NUCLEOTIDE SEQUENCE [LARGE SCALE GENOMIC DNA]</scope>
    <source>
        <strain evidence="2 3">HCH-1</strain>
    </source>
</reference>
<evidence type="ECO:0000313" key="3">
    <source>
        <dbReference type="Proteomes" id="UP000060487"/>
    </source>
</evidence>
<comment type="caution">
    <text evidence="2">The sequence shown here is derived from an EMBL/GenBank/DDBJ whole genome shotgun (WGS) entry which is preliminary data.</text>
</comment>
<feature type="compositionally biased region" description="Polar residues" evidence="1">
    <location>
        <begin position="249"/>
        <end position="265"/>
    </location>
</feature>